<dbReference type="PANTHER" id="PTHR43014:SF4">
    <property type="entry name" value="PYRIDINE NUCLEOTIDE-DISULFIDE OXIDOREDUCTASE RCLA-RELATED"/>
    <property type="match status" value="1"/>
</dbReference>
<dbReference type="KEGG" id="zpl:ZBT109_0395"/>
<dbReference type="RefSeq" id="WP_051523671.1">
    <property type="nucleotide sequence ID" value="NZ_AP018933.1"/>
</dbReference>
<evidence type="ECO:0000256" key="4">
    <source>
        <dbReference type="PIRSR" id="PIRSR000350-2"/>
    </source>
</evidence>
<feature type="binding site" evidence="5">
    <location>
        <begin position="191"/>
        <end position="198"/>
    </location>
    <ligand>
        <name>NAD(+)</name>
        <dbReference type="ChEBI" id="CHEBI:57540"/>
    </ligand>
</feature>
<dbReference type="EMBL" id="AP018933">
    <property type="protein sequence ID" value="BBG29184.1"/>
    <property type="molecule type" value="Genomic_DNA"/>
</dbReference>
<dbReference type="PRINTS" id="PR00411">
    <property type="entry name" value="PNDRDTASEI"/>
</dbReference>
<feature type="binding site" evidence="5">
    <location>
        <position position="281"/>
    </location>
    <ligand>
        <name>NAD(+)</name>
        <dbReference type="ChEBI" id="CHEBI:57540"/>
    </ligand>
</feature>
<dbReference type="Gene3D" id="3.30.390.30">
    <property type="match status" value="1"/>
</dbReference>
<dbReference type="InterPro" id="IPR016156">
    <property type="entry name" value="FAD/NAD-linked_Rdtase_dimer_sf"/>
</dbReference>
<dbReference type="GO" id="GO:0050660">
    <property type="term" value="F:flavin adenine dinucleotide binding"/>
    <property type="evidence" value="ECO:0007669"/>
    <property type="project" value="TreeGrafter"/>
</dbReference>
<dbReference type="PIRSF" id="PIRSF000350">
    <property type="entry name" value="Mercury_reductase_MerA"/>
    <property type="match status" value="1"/>
</dbReference>
<evidence type="ECO:0000256" key="3">
    <source>
        <dbReference type="ARBA" id="ARBA00022827"/>
    </source>
</evidence>
<dbReference type="STRING" id="1123510.GCA_000620025_00603"/>
<keyword evidence="3 5" id="KW-0274">FAD</keyword>
<feature type="domain" description="Pyridine nucleotide-disulphide oxidoreductase dimerisation" evidence="7">
    <location>
        <begin position="361"/>
        <end position="465"/>
    </location>
</feature>
<feature type="binding site" evidence="5">
    <location>
        <begin position="154"/>
        <end position="156"/>
    </location>
    <ligand>
        <name>FAD</name>
        <dbReference type="ChEBI" id="CHEBI:57692"/>
    </ligand>
</feature>
<dbReference type="InterPro" id="IPR036188">
    <property type="entry name" value="FAD/NAD-bd_sf"/>
</dbReference>
<organism evidence="9 10">
    <name type="scientific">Zymobacter palmae</name>
    <dbReference type="NCBI Taxonomy" id="33074"/>
    <lineage>
        <taxon>Bacteria</taxon>
        <taxon>Pseudomonadati</taxon>
        <taxon>Pseudomonadota</taxon>
        <taxon>Gammaproteobacteria</taxon>
        <taxon>Oceanospirillales</taxon>
        <taxon>Halomonadaceae</taxon>
        <taxon>Zymobacter group</taxon>
        <taxon>Zymobacter</taxon>
    </lineage>
</organism>
<accession>A0A348HC32</accession>
<feature type="active site" description="Proton acceptor" evidence="4">
    <location>
        <position position="455"/>
    </location>
</feature>
<comment type="cofactor">
    <cofactor evidence="5">
        <name>FAD</name>
        <dbReference type="ChEBI" id="CHEBI:57692"/>
    </cofactor>
    <text evidence="5">Binds 1 FAD per subunit.</text>
</comment>
<evidence type="ECO:0000313" key="10">
    <source>
        <dbReference type="Proteomes" id="UP000267342"/>
    </source>
</evidence>
<evidence type="ECO:0000256" key="5">
    <source>
        <dbReference type="PIRSR" id="PIRSR000350-3"/>
    </source>
</evidence>
<evidence type="ECO:0000313" key="9">
    <source>
        <dbReference type="EMBL" id="BBG29184.1"/>
    </source>
</evidence>
<dbReference type="Gene3D" id="3.50.50.60">
    <property type="entry name" value="FAD/NAD(P)-binding domain"/>
    <property type="match status" value="2"/>
</dbReference>
<reference evidence="9 10" key="1">
    <citation type="submission" date="2018-09" db="EMBL/GenBank/DDBJ databases">
        <title>Zymobacter palmae IAM14233 (=T109) whole genome analysis.</title>
        <authorList>
            <person name="Yanase H."/>
        </authorList>
    </citation>
    <scope>NUCLEOTIDE SEQUENCE [LARGE SCALE GENOMIC DNA]</scope>
    <source>
        <strain evidence="9 10">IAM14233</strain>
    </source>
</reference>
<feature type="binding site" evidence="5">
    <location>
        <position position="323"/>
    </location>
    <ligand>
        <name>FAD</name>
        <dbReference type="ChEBI" id="CHEBI:57692"/>
    </ligand>
</feature>
<dbReference type="Pfam" id="PF02852">
    <property type="entry name" value="Pyr_redox_dim"/>
    <property type="match status" value="1"/>
</dbReference>
<dbReference type="Pfam" id="PF07992">
    <property type="entry name" value="Pyr_redox_2"/>
    <property type="match status" value="1"/>
</dbReference>
<dbReference type="InterPro" id="IPR023753">
    <property type="entry name" value="FAD/NAD-binding_dom"/>
</dbReference>
<proteinExistence type="inferred from homology"/>
<dbReference type="OrthoDB" id="9800167at2"/>
<comment type="similarity">
    <text evidence="1">Belongs to the class-I pyridine nucleotide-disulfide oxidoreductase family.</text>
</comment>
<evidence type="ECO:0000259" key="8">
    <source>
        <dbReference type="Pfam" id="PF07992"/>
    </source>
</evidence>
<dbReference type="AlphaFoldDB" id="A0A348HC32"/>
<dbReference type="SUPFAM" id="SSF51905">
    <property type="entry name" value="FAD/NAD(P)-binding domain"/>
    <property type="match status" value="1"/>
</dbReference>
<keyword evidence="5" id="KW-0547">Nucleotide-binding</keyword>
<feature type="binding site" evidence="5">
    <location>
        <position position="64"/>
    </location>
    <ligand>
        <name>FAD</name>
        <dbReference type="ChEBI" id="CHEBI:57692"/>
    </ligand>
</feature>
<dbReference type="PRINTS" id="PR00368">
    <property type="entry name" value="FADPNR"/>
</dbReference>
<evidence type="ECO:0000256" key="1">
    <source>
        <dbReference type="ARBA" id="ARBA00007532"/>
    </source>
</evidence>
<feature type="disulfide bond" description="Redox-active" evidence="6">
    <location>
        <begin position="55"/>
        <end position="60"/>
    </location>
</feature>
<dbReference type="PANTHER" id="PTHR43014">
    <property type="entry name" value="MERCURIC REDUCTASE"/>
    <property type="match status" value="1"/>
</dbReference>
<gene>
    <name evidence="9" type="ORF">ZBT109_0395</name>
</gene>
<dbReference type="InterPro" id="IPR004099">
    <property type="entry name" value="Pyr_nucl-diS_OxRdtase_dimer"/>
</dbReference>
<sequence length="476" mass="51652">MTFAQRASNNDNRHVRTTDVAVIGAGTSGLAAYRTARAAGKRALLIEQGAGGTTCAREGCMPSKLLIAAADTAHAARHSTPFGIHIDGKVEVDGQKVMQRVRQERDRFVERVLGRAATIPSEDRLNGHARFIDDTTLLVGDDITVHANSIVIATGSSPAVPTSFHTLGDRVVVNRDVFEWHDLPRSVAVFGAGIIGLELGQALSRLGTHVRVFGANGSIAALTDPIIKKAVTACFNEEYYVDPYANVTDMQRDGDHVVITFTDRQGNETTEHFDYVLAATGRKPNLDGLSLERTGLRLDEQGVPLFDPLTLQCGQTPIFIAGDANGRLQQLHEASFEGKVAGENAAAFPDVRPVQRNSPISIVFSDPQIAMVGQRYSDLTPGSFVIGSMDFEDQGRSRVMLKNRGMMHIYADKHSGRFLGAEWASPSAEHIAHLLAWCHQQSLTIRQMLDMPVYHPVVEEGLVSALQQAEAARASE</sequence>
<evidence type="ECO:0000259" key="7">
    <source>
        <dbReference type="Pfam" id="PF02852"/>
    </source>
</evidence>
<dbReference type="Proteomes" id="UP000267342">
    <property type="component" value="Chromosome"/>
</dbReference>
<evidence type="ECO:0000256" key="6">
    <source>
        <dbReference type="PIRSR" id="PIRSR000350-4"/>
    </source>
</evidence>
<feature type="domain" description="FAD/NAD(P)-binding" evidence="8">
    <location>
        <begin position="19"/>
        <end position="338"/>
    </location>
</feature>
<dbReference type="GO" id="GO:0003955">
    <property type="term" value="F:NAD(P)H dehydrogenase (quinone) activity"/>
    <property type="evidence" value="ECO:0007669"/>
    <property type="project" value="TreeGrafter"/>
</dbReference>
<dbReference type="NCBIfam" id="NF004939">
    <property type="entry name" value="PRK06292.1-1"/>
    <property type="match status" value="1"/>
</dbReference>
<keyword evidence="9" id="KW-0670">Pyruvate</keyword>
<dbReference type="SUPFAM" id="SSF55424">
    <property type="entry name" value="FAD/NAD-linked reductases, dimerisation (C-terminal) domain"/>
    <property type="match status" value="1"/>
</dbReference>
<evidence type="ECO:0000256" key="2">
    <source>
        <dbReference type="ARBA" id="ARBA00022630"/>
    </source>
</evidence>
<dbReference type="InterPro" id="IPR001100">
    <property type="entry name" value="Pyr_nuc-diS_OxRdtase"/>
</dbReference>
<keyword evidence="2" id="KW-0285">Flavoprotein</keyword>
<protein>
    <submittedName>
        <fullName evidence="9">Pyruvate/2-oxoglutarate dehydrogenase complex</fullName>
    </submittedName>
</protein>
<keyword evidence="10" id="KW-1185">Reference proteome</keyword>
<name>A0A348HC32_9GAMM</name>
<keyword evidence="5" id="KW-0520">NAD</keyword>